<accession>A0A5C6DM65</accession>
<dbReference type="PANTHER" id="PTHR30055:SF226">
    <property type="entry name" value="HTH-TYPE TRANSCRIPTIONAL REGULATOR PKSA"/>
    <property type="match status" value="1"/>
</dbReference>
<dbReference type="SUPFAM" id="SSF46689">
    <property type="entry name" value="Homeodomain-like"/>
    <property type="match status" value="1"/>
</dbReference>
<comment type="caution">
    <text evidence="5">The sequence shown here is derived from an EMBL/GenBank/DDBJ whole genome shotgun (WGS) entry which is preliminary data.</text>
</comment>
<dbReference type="PANTHER" id="PTHR30055">
    <property type="entry name" value="HTH-TYPE TRANSCRIPTIONAL REGULATOR RUTR"/>
    <property type="match status" value="1"/>
</dbReference>
<evidence type="ECO:0000256" key="1">
    <source>
        <dbReference type="ARBA" id="ARBA00023125"/>
    </source>
</evidence>
<proteinExistence type="predicted"/>
<feature type="DNA-binding region" description="H-T-H motif" evidence="2">
    <location>
        <begin position="37"/>
        <end position="56"/>
    </location>
</feature>
<protein>
    <submittedName>
        <fullName evidence="5">Putative HTH-type transcriptional regulator YttP</fullName>
    </submittedName>
</protein>
<name>A0A5C6DM65_9BACT</name>
<feature type="domain" description="HTH tetR-type" evidence="4">
    <location>
        <begin position="14"/>
        <end position="74"/>
    </location>
</feature>
<dbReference type="AlphaFoldDB" id="A0A5C6DM65"/>
<evidence type="ECO:0000256" key="3">
    <source>
        <dbReference type="SAM" id="MobiDB-lite"/>
    </source>
</evidence>
<dbReference type="GO" id="GO:0003700">
    <property type="term" value="F:DNA-binding transcription factor activity"/>
    <property type="evidence" value="ECO:0007669"/>
    <property type="project" value="TreeGrafter"/>
</dbReference>
<reference evidence="5 6" key="1">
    <citation type="submission" date="2019-02" db="EMBL/GenBank/DDBJ databases">
        <title>Deep-cultivation of Planctomycetes and their phenomic and genomic characterization uncovers novel biology.</title>
        <authorList>
            <person name="Wiegand S."/>
            <person name="Jogler M."/>
            <person name="Boedeker C."/>
            <person name="Pinto D."/>
            <person name="Vollmers J."/>
            <person name="Rivas-Marin E."/>
            <person name="Kohn T."/>
            <person name="Peeters S.H."/>
            <person name="Heuer A."/>
            <person name="Rast P."/>
            <person name="Oberbeckmann S."/>
            <person name="Bunk B."/>
            <person name="Jeske O."/>
            <person name="Meyerdierks A."/>
            <person name="Storesund J.E."/>
            <person name="Kallscheuer N."/>
            <person name="Luecker S."/>
            <person name="Lage O.M."/>
            <person name="Pohl T."/>
            <person name="Merkel B.J."/>
            <person name="Hornburger P."/>
            <person name="Mueller R.-W."/>
            <person name="Bruemmer F."/>
            <person name="Labrenz M."/>
            <person name="Spormann A.M."/>
            <person name="Op Den Camp H."/>
            <person name="Overmann J."/>
            <person name="Amann R."/>
            <person name="Jetten M.S.M."/>
            <person name="Mascher T."/>
            <person name="Medema M.H."/>
            <person name="Devos D.P."/>
            <person name="Kaster A.-K."/>
            <person name="Ovreas L."/>
            <person name="Rohde M."/>
            <person name="Galperin M.Y."/>
            <person name="Jogler C."/>
        </authorList>
    </citation>
    <scope>NUCLEOTIDE SEQUENCE [LARGE SCALE GENOMIC DNA]</scope>
    <source>
        <strain evidence="5 6">Q31b</strain>
    </source>
</reference>
<dbReference type="Proteomes" id="UP000315471">
    <property type="component" value="Unassembled WGS sequence"/>
</dbReference>
<dbReference type="InterPro" id="IPR036271">
    <property type="entry name" value="Tet_transcr_reg_TetR-rel_C_sf"/>
</dbReference>
<dbReference type="InterPro" id="IPR015292">
    <property type="entry name" value="Tscrpt_reg_YbiH_C"/>
</dbReference>
<dbReference type="InterPro" id="IPR050109">
    <property type="entry name" value="HTH-type_TetR-like_transc_reg"/>
</dbReference>
<feature type="region of interest" description="Disordered" evidence="3">
    <location>
        <begin position="78"/>
        <end position="104"/>
    </location>
</feature>
<dbReference type="InterPro" id="IPR009057">
    <property type="entry name" value="Homeodomain-like_sf"/>
</dbReference>
<organism evidence="5 6">
    <name type="scientific">Novipirellula aureliae</name>
    <dbReference type="NCBI Taxonomy" id="2527966"/>
    <lineage>
        <taxon>Bacteria</taxon>
        <taxon>Pseudomonadati</taxon>
        <taxon>Planctomycetota</taxon>
        <taxon>Planctomycetia</taxon>
        <taxon>Pirellulales</taxon>
        <taxon>Pirellulaceae</taxon>
        <taxon>Novipirellula</taxon>
    </lineage>
</organism>
<gene>
    <name evidence="5" type="primary">yttP</name>
    <name evidence="5" type="ORF">Q31b_45110</name>
</gene>
<evidence type="ECO:0000313" key="6">
    <source>
        <dbReference type="Proteomes" id="UP000315471"/>
    </source>
</evidence>
<dbReference type="Gene3D" id="1.10.10.60">
    <property type="entry name" value="Homeodomain-like"/>
    <property type="match status" value="1"/>
</dbReference>
<dbReference type="Pfam" id="PF09209">
    <property type="entry name" value="CecR_C"/>
    <property type="match status" value="1"/>
</dbReference>
<dbReference type="InterPro" id="IPR001647">
    <property type="entry name" value="HTH_TetR"/>
</dbReference>
<dbReference type="SUPFAM" id="SSF48498">
    <property type="entry name" value="Tetracyclin repressor-like, C-terminal domain"/>
    <property type="match status" value="1"/>
</dbReference>
<dbReference type="EMBL" id="SJPY01000007">
    <property type="protein sequence ID" value="TWU37722.1"/>
    <property type="molecule type" value="Genomic_DNA"/>
</dbReference>
<sequence length="242" mass="27178">MRGLLANLESTSELDTRTRLLDAAGPIFARRGFSRATVREICSAANVNIASVGYYFGDKLGLYRQVIAEVHLQREQRFPIPDPKRSGSGGGPVQNGPEQNGPERSREELYCLIHTLLSRMLAPGEDTWELDLLMREMQNPTSVLEDLVRDFFEPMLVRLKKVIRQLIGVNATSIEVEQLALSAVGQCLYYRVGRSVVRILISETDRANAYNIDSLSRHVTAVIVAATEEEALLKQKKQIPYY</sequence>
<dbReference type="GO" id="GO:0000976">
    <property type="term" value="F:transcription cis-regulatory region binding"/>
    <property type="evidence" value="ECO:0007669"/>
    <property type="project" value="TreeGrafter"/>
</dbReference>
<dbReference type="PROSITE" id="PS50977">
    <property type="entry name" value="HTH_TETR_2"/>
    <property type="match status" value="1"/>
</dbReference>
<keyword evidence="1 2" id="KW-0238">DNA-binding</keyword>
<evidence type="ECO:0000259" key="4">
    <source>
        <dbReference type="PROSITE" id="PS50977"/>
    </source>
</evidence>
<keyword evidence="6" id="KW-1185">Reference proteome</keyword>
<evidence type="ECO:0000256" key="2">
    <source>
        <dbReference type="PROSITE-ProRule" id="PRU00335"/>
    </source>
</evidence>
<evidence type="ECO:0000313" key="5">
    <source>
        <dbReference type="EMBL" id="TWU37722.1"/>
    </source>
</evidence>
<dbReference type="Gene3D" id="1.10.357.10">
    <property type="entry name" value="Tetracycline Repressor, domain 2"/>
    <property type="match status" value="1"/>
</dbReference>
<dbReference type="Pfam" id="PF00440">
    <property type="entry name" value="TetR_N"/>
    <property type="match status" value="1"/>
</dbReference>